<organism evidence="2 3">
    <name type="scientific">Catenaria anguillulae PL171</name>
    <dbReference type="NCBI Taxonomy" id="765915"/>
    <lineage>
        <taxon>Eukaryota</taxon>
        <taxon>Fungi</taxon>
        <taxon>Fungi incertae sedis</taxon>
        <taxon>Blastocladiomycota</taxon>
        <taxon>Blastocladiomycetes</taxon>
        <taxon>Blastocladiales</taxon>
        <taxon>Catenariaceae</taxon>
        <taxon>Catenaria</taxon>
    </lineage>
</organism>
<dbReference type="CDD" id="cd13395">
    <property type="entry name" value="ASKHA_NBD_Arp4_ACTL6-like"/>
    <property type="match status" value="1"/>
</dbReference>
<dbReference type="FunFam" id="3.30.420.40:FF:000058">
    <property type="entry name" value="Putative actin-related protein 5"/>
    <property type="match status" value="1"/>
</dbReference>
<dbReference type="Pfam" id="PF00022">
    <property type="entry name" value="Actin"/>
    <property type="match status" value="1"/>
</dbReference>
<dbReference type="InterPro" id="IPR004000">
    <property type="entry name" value="Actin"/>
</dbReference>
<dbReference type="AlphaFoldDB" id="A0A1Y2HGX7"/>
<reference evidence="2 3" key="1">
    <citation type="submission" date="2016-07" db="EMBL/GenBank/DDBJ databases">
        <title>Pervasive Adenine N6-methylation of Active Genes in Fungi.</title>
        <authorList>
            <consortium name="DOE Joint Genome Institute"/>
            <person name="Mondo S.J."/>
            <person name="Dannebaum R.O."/>
            <person name="Kuo R.C."/>
            <person name="Labutti K."/>
            <person name="Haridas S."/>
            <person name="Kuo A."/>
            <person name="Salamov A."/>
            <person name="Ahrendt S.R."/>
            <person name="Lipzen A."/>
            <person name="Sullivan W."/>
            <person name="Andreopoulos W.B."/>
            <person name="Clum A."/>
            <person name="Lindquist E."/>
            <person name="Daum C."/>
            <person name="Ramamoorthy G.K."/>
            <person name="Gryganskyi A."/>
            <person name="Culley D."/>
            <person name="Magnuson J.K."/>
            <person name="James T.Y."/>
            <person name="O'Malley M.A."/>
            <person name="Stajich J.E."/>
            <person name="Spatafora J.W."/>
            <person name="Visel A."/>
            <person name="Grigoriev I.V."/>
        </authorList>
    </citation>
    <scope>NUCLEOTIDE SEQUENCE [LARGE SCALE GENOMIC DNA]</scope>
    <source>
        <strain evidence="2 3">PL171</strain>
    </source>
</reference>
<keyword evidence="3" id="KW-1185">Reference proteome</keyword>
<dbReference type="PANTHER" id="PTHR11937">
    <property type="entry name" value="ACTIN"/>
    <property type="match status" value="1"/>
</dbReference>
<comment type="similarity">
    <text evidence="1">Belongs to the actin family.</text>
</comment>
<name>A0A1Y2HGX7_9FUNG</name>
<dbReference type="OrthoDB" id="5132116at2759"/>
<comment type="caution">
    <text evidence="2">The sequence shown here is derived from an EMBL/GenBank/DDBJ whole genome shotgun (WGS) entry which is preliminary data.</text>
</comment>
<evidence type="ECO:0000313" key="3">
    <source>
        <dbReference type="Proteomes" id="UP000193411"/>
    </source>
</evidence>
<proteinExistence type="inferred from homology"/>
<dbReference type="SMART" id="SM00268">
    <property type="entry name" value="ACTIN"/>
    <property type="match status" value="1"/>
</dbReference>
<dbReference type="PROSITE" id="PS00432">
    <property type="entry name" value="ACTINS_2"/>
    <property type="match status" value="1"/>
</dbReference>
<dbReference type="STRING" id="765915.A0A1Y2HGX7"/>
<accession>A0A1Y2HGX7</accession>
<sequence length="459" mass="50150">MSATYGGDEVNALVLDVGTSYTKAGYSGEDMPDAYFPTQMGYLPPDDAAMDIDTDVNSNGANSKRKKNSWFAGDNGANVWRSDMEVRSPLTDGLVTDWDAFEHLLDHTFRTHLRLNPADHPLLMTEPAWNPKATREKMCELAFETYDFPAFFLAKNPVLAAFAAGKGSALVVECGGGTTSVVPVFEGYVMNKAMAHQALAGDFLSHQALLTFQWNKIDILPQYLIQDKQAVAMGSPAIVTKRDRQGVTTDSFHYNALMRTFDDFKQSVAAVSETQLNEEAYNNSADLTTTLGKPYEFACGYNNTFTLERLRLSEVLFQPTKYIIPPDALPSSNKPAAAFRFPAGMSGTKDVKSIPQMLRHAYEHLDVDVRPALLTSVVCTGGSAQMPGFGARIEAELAAIQPGGKVKITAGAANSLPERKCGAWLGGSILTSIGNFHSLWISKKEYEEHGRSIVEKKCV</sequence>
<evidence type="ECO:0000313" key="2">
    <source>
        <dbReference type="EMBL" id="ORZ33789.1"/>
    </source>
</evidence>
<protein>
    <submittedName>
        <fullName evidence="2">Actin family</fullName>
    </submittedName>
</protein>
<dbReference type="FunFam" id="3.30.420.40:FF:000050">
    <property type="entry name" value="Actin, alpha skeletal muscle"/>
    <property type="match status" value="1"/>
</dbReference>
<dbReference type="Gene3D" id="3.90.640.10">
    <property type="entry name" value="Actin, Chain A, domain 4"/>
    <property type="match status" value="1"/>
</dbReference>
<dbReference type="Proteomes" id="UP000193411">
    <property type="component" value="Unassembled WGS sequence"/>
</dbReference>
<gene>
    <name evidence="2" type="ORF">BCR44DRAFT_64238</name>
</gene>
<dbReference type="Gene3D" id="3.30.420.40">
    <property type="match status" value="4"/>
</dbReference>
<dbReference type="InterPro" id="IPR043129">
    <property type="entry name" value="ATPase_NBD"/>
</dbReference>
<evidence type="ECO:0000256" key="1">
    <source>
        <dbReference type="RuleBase" id="RU000487"/>
    </source>
</evidence>
<dbReference type="SUPFAM" id="SSF53067">
    <property type="entry name" value="Actin-like ATPase domain"/>
    <property type="match status" value="2"/>
</dbReference>
<dbReference type="InterPro" id="IPR004001">
    <property type="entry name" value="Actin_CS"/>
</dbReference>
<dbReference type="EMBL" id="MCFL01000033">
    <property type="protein sequence ID" value="ORZ33789.1"/>
    <property type="molecule type" value="Genomic_DNA"/>
</dbReference>